<dbReference type="Proteomes" id="UP000286038">
    <property type="component" value="Unassembled WGS sequence"/>
</dbReference>
<feature type="domain" description="HTH cro/C1-type" evidence="1">
    <location>
        <begin position="15"/>
        <end position="72"/>
    </location>
</feature>
<dbReference type="Gene3D" id="1.10.260.40">
    <property type="entry name" value="lambda repressor-like DNA-binding domains"/>
    <property type="match status" value="1"/>
</dbReference>
<dbReference type="PROSITE" id="PS50943">
    <property type="entry name" value="HTH_CROC1"/>
    <property type="match status" value="1"/>
</dbReference>
<name>A0A415Q920_9BACT</name>
<dbReference type="InterPro" id="IPR001387">
    <property type="entry name" value="Cro/C1-type_HTH"/>
</dbReference>
<evidence type="ECO:0000313" key="3">
    <source>
        <dbReference type="Proteomes" id="UP000286038"/>
    </source>
</evidence>
<organism evidence="2 3">
    <name type="scientific">Butyricimonas virosa</name>
    <dbReference type="NCBI Taxonomy" id="544645"/>
    <lineage>
        <taxon>Bacteria</taxon>
        <taxon>Pseudomonadati</taxon>
        <taxon>Bacteroidota</taxon>
        <taxon>Bacteroidia</taxon>
        <taxon>Bacteroidales</taxon>
        <taxon>Odoribacteraceae</taxon>
        <taxon>Butyricimonas</taxon>
    </lineage>
</organism>
<protein>
    <submittedName>
        <fullName evidence="2">XRE family transcriptional regulator</fullName>
    </submittedName>
</protein>
<dbReference type="SUPFAM" id="SSF47413">
    <property type="entry name" value="lambda repressor-like DNA-binding domains"/>
    <property type="match status" value="1"/>
</dbReference>
<comment type="caution">
    <text evidence="2">The sequence shown here is derived from an EMBL/GenBank/DDBJ whole genome shotgun (WGS) entry which is preliminary data.</text>
</comment>
<proteinExistence type="predicted"/>
<dbReference type="InterPro" id="IPR010982">
    <property type="entry name" value="Lambda_DNA-bd_dom_sf"/>
</dbReference>
<gene>
    <name evidence="2" type="ORF">DWZ68_18220</name>
</gene>
<dbReference type="CDD" id="cd00093">
    <property type="entry name" value="HTH_XRE"/>
    <property type="match status" value="1"/>
</dbReference>
<evidence type="ECO:0000259" key="1">
    <source>
        <dbReference type="PROSITE" id="PS50943"/>
    </source>
</evidence>
<accession>A0A415Q920</accession>
<sequence>MQRKTSIELYTINKVKEKRKALKISQRQLSTDLNLEMSYVGRVERPNDPSKYNLNHLNALAMYFNCELWDFFPDKPFEEENTKYLPQK</sequence>
<dbReference type="EMBL" id="QRPV01000050">
    <property type="protein sequence ID" value="RHM37938.1"/>
    <property type="molecule type" value="Genomic_DNA"/>
</dbReference>
<dbReference type="GO" id="GO:0003677">
    <property type="term" value="F:DNA binding"/>
    <property type="evidence" value="ECO:0007669"/>
    <property type="project" value="InterPro"/>
</dbReference>
<evidence type="ECO:0000313" key="2">
    <source>
        <dbReference type="EMBL" id="RHM37938.1"/>
    </source>
</evidence>
<reference evidence="2 3" key="1">
    <citation type="submission" date="2018-08" db="EMBL/GenBank/DDBJ databases">
        <title>A genome reference for cultivated species of the human gut microbiota.</title>
        <authorList>
            <person name="Zou Y."/>
            <person name="Xue W."/>
            <person name="Luo G."/>
        </authorList>
    </citation>
    <scope>NUCLEOTIDE SEQUENCE [LARGE SCALE GENOMIC DNA]</scope>
    <source>
        <strain evidence="2 3">AF34-33</strain>
    </source>
</reference>
<dbReference type="RefSeq" id="WP_118451143.1">
    <property type="nucleotide sequence ID" value="NZ_CABJDM010000050.1"/>
</dbReference>
<dbReference type="SMART" id="SM00530">
    <property type="entry name" value="HTH_XRE"/>
    <property type="match status" value="1"/>
</dbReference>
<dbReference type="AlphaFoldDB" id="A0A415Q920"/>